<name>A0ABV7D2U7_9PROT</name>
<dbReference type="EMBL" id="JBHRSL010000003">
    <property type="protein sequence ID" value="MFC3051452.1"/>
    <property type="molecule type" value="Genomic_DNA"/>
</dbReference>
<keyword evidence="1" id="KW-0540">Nuclease</keyword>
<dbReference type="Pfam" id="PF00565">
    <property type="entry name" value="SNase"/>
    <property type="match status" value="1"/>
</dbReference>
<dbReference type="SUPFAM" id="SSF50199">
    <property type="entry name" value="Staphylococcal nuclease"/>
    <property type="match status" value="1"/>
</dbReference>
<keyword evidence="3" id="KW-0378">Hydrolase</keyword>
<keyword evidence="2" id="KW-0255">Endonuclease</keyword>
<comment type="caution">
    <text evidence="5">The sequence shown here is derived from an EMBL/GenBank/DDBJ whole genome shotgun (WGS) entry which is preliminary data.</text>
</comment>
<evidence type="ECO:0000256" key="2">
    <source>
        <dbReference type="ARBA" id="ARBA00022759"/>
    </source>
</evidence>
<dbReference type="InterPro" id="IPR016071">
    <property type="entry name" value="Staphylococal_nuclease_OB-fold"/>
</dbReference>
<dbReference type="Gene3D" id="2.40.50.90">
    <property type="match status" value="1"/>
</dbReference>
<dbReference type="PROSITE" id="PS50830">
    <property type="entry name" value="TNASE_3"/>
    <property type="match status" value="1"/>
</dbReference>
<sequence>MTASVKIFSTVVITLYFFMGTLHSAQAVHIVLPDFTKLQECGTYQNAAALSGDKLQLDAGEIVVLAGIKTPEMADKSTAYKKWPMAETAQKATAAFIAGKKIDLYCEKPSPNHLGQKIAHVVIDNTIWLQHALLLGGHAWHYARIADPDVFALLYQAEQKARRNEAGIWAQNARLSLLASAETATPGQFQIIRATVLSVTKRGKKIFINFGKDWRTDYTVQMPVSLLDGYQQRGIPVMALTGQHIEARGWVEWAGGPQIILSGYNQIQLASCDTENC</sequence>
<evidence type="ECO:0000313" key="5">
    <source>
        <dbReference type="EMBL" id="MFC3051452.1"/>
    </source>
</evidence>
<dbReference type="RefSeq" id="WP_194214339.1">
    <property type="nucleotide sequence ID" value="NZ_CP061205.1"/>
</dbReference>
<evidence type="ECO:0000256" key="3">
    <source>
        <dbReference type="ARBA" id="ARBA00022801"/>
    </source>
</evidence>
<dbReference type="PANTHER" id="PTHR12302:SF3">
    <property type="entry name" value="SERINE_THREONINE-PROTEIN KINASE 31"/>
    <property type="match status" value="1"/>
</dbReference>
<gene>
    <name evidence="5" type="ORF">ACFOKA_06005</name>
</gene>
<reference evidence="6" key="1">
    <citation type="journal article" date="2019" name="Int. J. Syst. Evol. Microbiol.">
        <title>The Global Catalogue of Microorganisms (GCM) 10K type strain sequencing project: providing services to taxonomists for standard genome sequencing and annotation.</title>
        <authorList>
            <consortium name="The Broad Institute Genomics Platform"/>
            <consortium name="The Broad Institute Genome Sequencing Center for Infectious Disease"/>
            <person name="Wu L."/>
            <person name="Ma J."/>
        </authorList>
    </citation>
    <scope>NUCLEOTIDE SEQUENCE [LARGE SCALE GENOMIC DNA]</scope>
    <source>
        <strain evidence="6">KCTC 62164</strain>
    </source>
</reference>
<dbReference type="InterPro" id="IPR035437">
    <property type="entry name" value="SNase_OB-fold_sf"/>
</dbReference>
<proteinExistence type="predicted"/>
<keyword evidence="6" id="KW-1185">Reference proteome</keyword>
<dbReference type="PANTHER" id="PTHR12302">
    <property type="entry name" value="EBNA2 BINDING PROTEIN P100"/>
    <property type="match status" value="1"/>
</dbReference>
<dbReference type="Proteomes" id="UP001595444">
    <property type="component" value="Unassembled WGS sequence"/>
</dbReference>
<evidence type="ECO:0000256" key="1">
    <source>
        <dbReference type="ARBA" id="ARBA00022722"/>
    </source>
</evidence>
<protein>
    <submittedName>
        <fullName evidence="5">Thermonuclease family protein</fullName>
    </submittedName>
</protein>
<organism evidence="5 6">
    <name type="scientific">Kordiimonas pumila</name>
    <dbReference type="NCBI Taxonomy" id="2161677"/>
    <lineage>
        <taxon>Bacteria</taxon>
        <taxon>Pseudomonadati</taxon>
        <taxon>Pseudomonadota</taxon>
        <taxon>Alphaproteobacteria</taxon>
        <taxon>Kordiimonadales</taxon>
        <taxon>Kordiimonadaceae</taxon>
        <taxon>Kordiimonas</taxon>
    </lineage>
</organism>
<dbReference type="SMART" id="SM00318">
    <property type="entry name" value="SNc"/>
    <property type="match status" value="1"/>
</dbReference>
<feature type="domain" description="TNase-like" evidence="4">
    <location>
        <begin position="50"/>
        <end position="171"/>
    </location>
</feature>
<accession>A0ABV7D2U7</accession>
<evidence type="ECO:0000259" key="4">
    <source>
        <dbReference type="PROSITE" id="PS50830"/>
    </source>
</evidence>
<evidence type="ECO:0000313" key="6">
    <source>
        <dbReference type="Proteomes" id="UP001595444"/>
    </source>
</evidence>